<dbReference type="InterPro" id="IPR003961">
    <property type="entry name" value="FN3_dom"/>
</dbReference>
<evidence type="ECO:0000256" key="1">
    <source>
        <dbReference type="ARBA" id="ARBA00004479"/>
    </source>
</evidence>
<evidence type="ECO:0000313" key="13">
    <source>
        <dbReference type="Proteomes" id="UP001046870"/>
    </source>
</evidence>
<keyword evidence="6" id="KW-1133">Transmembrane helix</keyword>
<keyword evidence="7" id="KW-0472">Membrane</keyword>
<dbReference type="Pfam" id="PF00041">
    <property type="entry name" value="fn3"/>
    <property type="match status" value="1"/>
</dbReference>
<keyword evidence="5" id="KW-0677">Repeat</keyword>
<evidence type="ECO:0000256" key="5">
    <source>
        <dbReference type="ARBA" id="ARBA00022737"/>
    </source>
</evidence>
<dbReference type="PANTHER" id="PTHR48423">
    <property type="entry name" value="INTERLEUKIN-27 RECEPTOR SUBUNIT ALPHA"/>
    <property type="match status" value="1"/>
</dbReference>
<dbReference type="CDD" id="cd00063">
    <property type="entry name" value="FN3"/>
    <property type="match status" value="1"/>
</dbReference>
<dbReference type="SUPFAM" id="SSF49265">
    <property type="entry name" value="Fibronectin type III"/>
    <property type="match status" value="3"/>
</dbReference>
<organism evidence="12 13">
    <name type="scientific">Megalops atlanticus</name>
    <name type="common">Tarpon</name>
    <name type="synonym">Clupea gigantea</name>
    <dbReference type="NCBI Taxonomy" id="7932"/>
    <lineage>
        <taxon>Eukaryota</taxon>
        <taxon>Metazoa</taxon>
        <taxon>Chordata</taxon>
        <taxon>Craniata</taxon>
        <taxon>Vertebrata</taxon>
        <taxon>Euteleostomi</taxon>
        <taxon>Actinopterygii</taxon>
        <taxon>Neopterygii</taxon>
        <taxon>Teleostei</taxon>
        <taxon>Elopiformes</taxon>
        <taxon>Megalopidae</taxon>
        <taxon>Megalops</taxon>
    </lineage>
</organism>
<comment type="similarity">
    <text evidence="2">Belongs to the type I cytokine receptor family. Type 2 subfamily.</text>
</comment>
<comment type="caution">
    <text evidence="12">The sequence shown here is derived from an EMBL/GenBank/DDBJ whole genome shotgun (WGS) entry which is preliminary data.</text>
</comment>
<keyword evidence="4 10" id="KW-0732">Signal</keyword>
<reference evidence="12" key="1">
    <citation type="submission" date="2021-01" db="EMBL/GenBank/DDBJ databases">
        <authorList>
            <person name="Zahm M."/>
            <person name="Roques C."/>
            <person name="Cabau C."/>
            <person name="Klopp C."/>
            <person name="Donnadieu C."/>
            <person name="Jouanno E."/>
            <person name="Lampietro C."/>
            <person name="Louis A."/>
            <person name="Herpin A."/>
            <person name="Echchiki A."/>
            <person name="Berthelot C."/>
            <person name="Parey E."/>
            <person name="Roest-Crollius H."/>
            <person name="Braasch I."/>
            <person name="Postlethwait J."/>
            <person name="Bobe J."/>
            <person name="Montfort J."/>
            <person name="Bouchez O."/>
            <person name="Begum T."/>
            <person name="Mejri S."/>
            <person name="Adams A."/>
            <person name="Chen W.-J."/>
            <person name="Guiguen Y."/>
        </authorList>
    </citation>
    <scope>NUCLEOTIDE SEQUENCE</scope>
    <source>
        <strain evidence="12">YG-15Mar2019-1</strain>
        <tissue evidence="12">Brain</tissue>
    </source>
</reference>
<gene>
    <name evidence="12" type="ORF">MATL_G00067510</name>
</gene>
<dbReference type="Pfam" id="PF21177">
    <property type="entry name" value="LIF-R_Ig-like"/>
    <property type="match status" value="1"/>
</dbReference>
<dbReference type="EMBL" id="JAFDVH010000004">
    <property type="protein sequence ID" value="KAG7481567.1"/>
    <property type="molecule type" value="Genomic_DNA"/>
</dbReference>
<keyword evidence="13" id="KW-1185">Reference proteome</keyword>
<comment type="subcellular location">
    <subcellularLocation>
        <location evidence="1">Membrane</location>
        <topology evidence="1">Single-pass type I membrane protein</topology>
    </subcellularLocation>
</comment>
<dbReference type="InterPro" id="IPR048497">
    <property type="entry name" value="LIF-R-like_Ig-like"/>
</dbReference>
<dbReference type="InterPro" id="IPR040817">
    <property type="entry name" value="LIFR_D2"/>
</dbReference>
<evidence type="ECO:0000256" key="8">
    <source>
        <dbReference type="ARBA" id="ARBA00023170"/>
    </source>
</evidence>
<dbReference type="InterPro" id="IPR013783">
    <property type="entry name" value="Ig-like_fold"/>
</dbReference>
<dbReference type="Proteomes" id="UP001046870">
    <property type="component" value="Chromosome 4"/>
</dbReference>
<evidence type="ECO:0000313" key="12">
    <source>
        <dbReference type="EMBL" id="KAG7481567.1"/>
    </source>
</evidence>
<dbReference type="Pfam" id="PF17971">
    <property type="entry name" value="LIFR_D2"/>
    <property type="match status" value="1"/>
</dbReference>
<protein>
    <recommendedName>
        <fullName evidence="11">Fibronectin type-III domain-containing protein</fullName>
    </recommendedName>
</protein>
<evidence type="ECO:0000256" key="9">
    <source>
        <dbReference type="ARBA" id="ARBA00023180"/>
    </source>
</evidence>
<dbReference type="SMART" id="SM00060">
    <property type="entry name" value="FN3"/>
    <property type="match status" value="3"/>
</dbReference>
<evidence type="ECO:0000259" key="11">
    <source>
        <dbReference type="PROSITE" id="PS50853"/>
    </source>
</evidence>
<dbReference type="AlphaFoldDB" id="A0A9D3Q9U5"/>
<dbReference type="Pfam" id="PF25552">
    <property type="entry name" value="LIFR_D4"/>
    <property type="match status" value="1"/>
</dbReference>
<accession>A0A9D3Q9U5</accession>
<evidence type="ECO:0000256" key="10">
    <source>
        <dbReference type="SAM" id="SignalP"/>
    </source>
</evidence>
<name>A0A9D3Q9U5_MEGAT</name>
<dbReference type="InterPro" id="IPR036116">
    <property type="entry name" value="FN3_sf"/>
</dbReference>
<sequence length="908" mass="100431">MPWVVHVLLLVACSEYQRGWCFESAPAPSIIELHPNNRTQSLVVKWRPSRGASKESNATFEIQVGRTENFYVVQKANVSVTLPLPRDAKPLVWKWVSELPLQCTDHSVRIRRLFNDTFASDWSPWKTNLGEQELRDQPWDAPKLFPFQQVLKEGSSGHFCCVPRHGTHIVNISFSSEALPTIPIDKRVKAIVVENLNATGCYGVNFGCLDSEDVEEQYLNYVTFPPQKPRNLSCETRDMRTVTCSWNPGRLPNLLEPHKRAYTLHVLNSSNSVSCKDSISSCGMAIPGGQVYTSSCSFKAIPGQQVYTVTIRVRNDLGEESESITFNLTDRVVPVPVHVVVNPGVRQADVSWTLQGNLSGFALSCQIRTDPDSRVVDVELQGRLDGRYEGRVEGLRPCTHYTTSVHCAVTGRAWRWGAWAGSQFYTHPCVELDVWSQVRPHARGRNVTVLWRKHCNGSEPNVSIQKYRVEWEQPEGQGKAEANGDEMQIKLSISPSACNISVTAICQCGFSLSHQITIPPAPHRERLLQARRVNGSAMEGFWLSWATGTNITCGYLVQWCQLGSAPTCDRRWEKVTAGSTSLLLPAGYFRAGRRYTFEIFGCRTDGHWLLEAQTGYIVEQKPAKSPQLLRSSRTAPSSVTLEWCFDEEDPMQTGFITGYLVTVQEKTPSSTSNGHMQSSYSLSVDDPRRKTLTVRDLKEDSEYTFLVGACTAVGVGPPASCTVRTPPNYSLLLVKVLTPAVLLLGLGFLLWPRGKMLVGPIKAVFQIPMNLKVKTLELDSALYEASEKIKALQAEECSCSQIEVMELELEKKLLLGPEGSCPSASEDDPACCPYCPQGPGGTWKLPENQKVMSLTNLTYCPGQTLGPSTSPYVSLCDVAVLGKPEGGAKDPLAGAATMGYITTAEVPQ</sequence>
<dbReference type="InterPro" id="IPR052672">
    <property type="entry name" value="Type1_Cytokine_Rcpt_Type2"/>
</dbReference>
<dbReference type="FunFam" id="2.60.40.10:FF:000607">
    <property type="entry name" value="Leukemia inhibitory factor receptor"/>
    <property type="match status" value="1"/>
</dbReference>
<keyword evidence="3" id="KW-0812">Transmembrane</keyword>
<feature type="domain" description="Fibronectin type-III" evidence="11">
    <location>
        <begin position="625"/>
        <end position="729"/>
    </location>
</feature>
<dbReference type="PANTHER" id="PTHR48423:SF1">
    <property type="entry name" value="INTERLEUKIN-27 RECEPTOR SUBUNIT ALPHA"/>
    <property type="match status" value="1"/>
</dbReference>
<feature type="chain" id="PRO_5039609264" description="Fibronectin type-III domain-containing protein" evidence="10">
    <location>
        <begin position="22"/>
        <end position="908"/>
    </location>
</feature>
<evidence type="ECO:0000256" key="3">
    <source>
        <dbReference type="ARBA" id="ARBA00022692"/>
    </source>
</evidence>
<evidence type="ECO:0000256" key="7">
    <source>
        <dbReference type="ARBA" id="ARBA00023136"/>
    </source>
</evidence>
<evidence type="ECO:0000256" key="4">
    <source>
        <dbReference type="ARBA" id="ARBA00022729"/>
    </source>
</evidence>
<proteinExistence type="inferred from homology"/>
<evidence type="ECO:0000256" key="6">
    <source>
        <dbReference type="ARBA" id="ARBA00022989"/>
    </source>
</evidence>
<keyword evidence="8" id="KW-0675">Receptor</keyword>
<dbReference type="Gene3D" id="2.60.40.10">
    <property type="entry name" value="Immunoglobulins"/>
    <property type="match status" value="6"/>
</dbReference>
<keyword evidence="9" id="KW-0325">Glycoprotein</keyword>
<feature type="domain" description="Fibronectin type-III" evidence="11">
    <location>
        <begin position="228"/>
        <end position="332"/>
    </location>
</feature>
<dbReference type="GO" id="GO:0005886">
    <property type="term" value="C:plasma membrane"/>
    <property type="evidence" value="ECO:0007669"/>
    <property type="project" value="UniProtKB-ARBA"/>
</dbReference>
<dbReference type="PROSITE" id="PS50853">
    <property type="entry name" value="FN3"/>
    <property type="match status" value="2"/>
</dbReference>
<feature type="signal peptide" evidence="10">
    <location>
        <begin position="1"/>
        <end position="21"/>
    </location>
</feature>
<dbReference type="OrthoDB" id="6382334at2759"/>
<evidence type="ECO:0000256" key="2">
    <source>
        <dbReference type="ARBA" id="ARBA00008921"/>
    </source>
</evidence>